<dbReference type="EMBL" id="JAKMXF010000233">
    <property type="protein sequence ID" value="KAI6654206.1"/>
    <property type="molecule type" value="Genomic_DNA"/>
</dbReference>
<dbReference type="GO" id="GO:0005737">
    <property type="term" value="C:cytoplasm"/>
    <property type="evidence" value="ECO:0007669"/>
    <property type="project" value="TreeGrafter"/>
</dbReference>
<dbReference type="AlphaFoldDB" id="A0AAV7K1R4"/>
<reference evidence="4 5" key="1">
    <citation type="journal article" date="2023" name="BMC Biol.">
        <title>The compact genome of the sponge Oopsacas minuta (Hexactinellida) is lacking key metazoan core genes.</title>
        <authorList>
            <person name="Santini S."/>
            <person name="Schenkelaars Q."/>
            <person name="Jourda C."/>
            <person name="Duchesne M."/>
            <person name="Belahbib H."/>
            <person name="Rocher C."/>
            <person name="Selva M."/>
            <person name="Riesgo A."/>
            <person name="Vervoort M."/>
            <person name="Leys S.P."/>
            <person name="Kodjabachian L."/>
            <person name="Le Bivic A."/>
            <person name="Borchiellini C."/>
            <person name="Claverie J.M."/>
            <person name="Renard E."/>
        </authorList>
    </citation>
    <scope>NUCLEOTIDE SEQUENCE [LARGE SCALE GENOMIC DNA]</scope>
    <source>
        <strain evidence="4">SPO-2</strain>
    </source>
</reference>
<organism evidence="4 5">
    <name type="scientific">Oopsacas minuta</name>
    <dbReference type="NCBI Taxonomy" id="111878"/>
    <lineage>
        <taxon>Eukaryota</taxon>
        <taxon>Metazoa</taxon>
        <taxon>Porifera</taxon>
        <taxon>Hexactinellida</taxon>
        <taxon>Hexasterophora</taxon>
        <taxon>Lyssacinosida</taxon>
        <taxon>Leucopsacidae</taxon>
        <taxon>Oopsacas</taxon>
    </lineage>
</organism>
<feature type="domain" description="Anti-proliferative protein" evidence="3">
    <location>
        <begin position="1"/>
        <end position="109"/>
    </location>
</feature>
<sequence>MIDEVTQAITFFRTLLNNSIPHVISSIELEGFTRKLRELLLKRFESHWDPTHPNKGSGYRCIRINHQLDPIVLQACQESGTERTVPKILPRELTVWIDPQEVAYRFGEEGSICKLESSPPSSPKSSPEPIRKEVESPTNNPSKSRSSKRKGTRKTFLATGSVTSKLMPRNSFDELSFPTISVNA</sequence>
<accession>A0AAV7K1R4</accession>
<dbReference type="PANTHER" id="PTHR22978">
    <property type="entry name" value="B-CELL TRANSLOCATION GENE"/>
    <property type="match status" value="1"/>
</dbReference>
<evidence type="ECO:0000313" key="5">
    <source>
        <dbReference type="Proteomes" id="UP001165289"/>
    </source>
</evidence>
<dbReference type="Gene3D" id="3.90.640.90">
    <property type="entry name" value="Anti-proliferative protein, N-terminal domain"/>
    <property type="match status" value="1"/>
</dbReference>
<keyword evidence="5" id="KW-1185">Reference proteome</keyword>
<evidence type="ECO:0000256" key="1">
    <source>
        <dbReference type="ARBA" id="ARBA00007989"/>
    </source>
</evidence>
<dbReference type="Pfam" id="PF07742">
    <property type="entry name" value="BTG"/>
    <property type="match status" value="1"/>
</dbReference>
<dbReference type="Proteomes" id="UP001165289">
    <property type="component" value="Unassembled WGS sequence"/>
</dbReference>
<dbReference type="SUPFAM" id="SSF160696">
    <property type="entry name" value="BTG domain-like"/>
    <property type="match status" value="1"/>
</dbReference>
<comment type="caution">
    <text evidence="4">The sequence shown here is derived from an EMBL/GenBank/DDBJ whole genome shotgun (WGS) entry which is preliminary data.</text>
</comment>
<proteinExistence type="inferred from homology"/>
<dbReference type="InterPro" id="IPR033332">
    <property type="entry name" value="BTG"/>
</dbReference>
<evidence type="ECO:0000313" key="4">
    <source>
        <dbReference type="EMBL" id="KAI6654206.1"/>
    </source>
</evidence>
<name>A0AAV7K1R4_9METZ</name>
<dbReference type="InterPro" id="IPR002087">
    <property type="entry name" value="Anti_prolifrtn"/>
</dbReference>
<gene>
    <name evidence="4" type="ORF">LOD99_3050</name>
</gene>
<comment type="similarity">
    <text evidence="1">Belongs to the BTG family.</text>
</comment>
<evidence type="ECO:0000256" key="2">
    <source>
        <dbReference type="SAM" id="MobiDB-lite"/>
    </source>
</evidence>
<protein>
    <recommendedName>
        <fullName evidence="3">Anti-proliferative protein domain-containing protein</fullName>
    </recommendedName>
</protein>
<evidence type="ECO:0000259" key="3">
    <source>
        <dbReference type="SMART" id="SM00099"/>
    </source>
</evidence>
<dbReference type="PRINTS" id="PR00310">
    <property type="entry name" value="ANTIPRLFBTG1"/>
</dbReference>
<dbReference type="SMART" id="SM00099">
    <property type="entry name" value="btg1"/>
    <property type="match status" value="1"/>
</dbReference>
<dbReference type="PANTHER" id="PTHR22978:SF22">
    <property type="entry name" value="BTG FAMILY PROTEIN"/>
    <property type="match status" value="1"/>
</dbReference>
<feature type="compositionally biased region" description="Low complexity" evidence="2">
    <location>
        <begin position="116"/>
        <end position="128"/>
    </location>
</feature>
<dbReference type="InterPro" id="IPR036054">
    <property type="entry name" value="BTG-like_sf"/>
</dbReference>
<feature type="region of interest" description="Disordered" evidence="2">
    <location>
        <begin position="114"/>
        <end position="162"/>
    </location>
</feature>
<dbReference type="GO" id="GO:0005634">
    <property type="term" value="C:nucleus"/>
    <property type="evidence" value="ECO:0007669"/>
    <property type="project" value="TreeGrafter"/>
</dbReference>